<dbReference type="AlphaFoldDB" id="A0A2P6TEI3"/>
<reference evidence="2 3" key="1">
    <citation type="journal article" date="2018" name="Plant J.">
        <title>Genome sequences of Chlorella sorokiniana UTEX 1602 and Micractinium conductrix SAG 241.80: implications to maltose excretion by a green alga.</title>
        <authorList>
            <person name="Arriola M.B."/>
            <person name="Velmurugan N."/>
            <person name="Zhang Y."/>
            <person name="Plunkett M.H."/>
            <person name="Hondzo H."/>
            <person name="Barney B.M."/>
        </authorList>
    </citation>
    <scope>NUCLEOTIDE SEQUENCE [LARGE SCALE GENOMIC DNA]</scope>
    <source>
        <strain evidence="3">UTEX 1602</strain>
    </source>
</reference>
<dbReference type="Pfam" id="PF04402">
    <property type="entry name" value="SIMPL"/>
    <property type="match status" value="1"/>
</dbReference>
<dbReference type="Gene3D" id="3.80.10.10">
    <property type="entry name" value="Ribonuclease Inhibitor"/>
    <property type="match status" value="1"/>
</dbReference>
<name>A0A2P6TEI3_CHLSO</name>
<protein>
    <recommendedName>
        <fullName evidence="4">DUF541 domain-containing protein</fullName>
    </recommendedName>
</protein>
<accession>A0A2P6TEI3</accession>
<evidence type="ECO:0000256" key="1">
    <source>
        <dbReference type="ARBA" id="ARBA00004430"/>
    </source>
</evidence>
<dbReference type="OrthoDB" id="511920at2759"/>
<comment type="caution">
    <text evidence="2">The sequence shown here is derived from an EMBL/GenBank/DDBJ whole genome shotgun (WGS) entry which is preliminary data.</text>
</comment>
<dbReference type="InterPro" id="IPR007497">
    <property type="entry name" value="SIMPL/DUF541"/>
</dbReference>
<dbReference type="GO" id="GO:0006974">
    <property type="term" value="P:DNA damage response"/>
    <property type="evidence" value="ECO:0007669"/>
    <property type="project" value="TreeGrafter"/>
</dbReference>
<proteinExistence type="predicted"/>
<dbReference type="EMBL" id="LHPG02000020">
    <property type="protein sequence ID" value="PRW21051.1"/>
    <property type="molecule type" value="Genomic_DNA"/>
</dbReference>
<dbReference type="Gene3D" id="3.30.110.170">
    <property type="entry name" value="Protein of unknown function (DUF541), domain 1"/>
    <property type="match status" value="1"/>
</dbReference>
<dbReference type="InterPro" id="IPR052022">
    <property type="entry name" value="26kDa_periplasmic_antigen"/>
</dbReference>
<dbReference type="SUPFAM" id="SSF52047">
    <property type="entry name" value="RNI-like"/>
    <property type="match status" value="1"/>
</dbReference>
<dbReference type="GO" id="GO:0005930">
    <property type="term" value="C:axoneme"/>
    <property type="evidence" value="ECO:0007669"/>
    <property type="project" value="UniProtKB-SubCell"/>
</dbReference>
<sequence length="432" mass="44128">MAPQQRRRRQRQRGDASLAALARCTSLRALDLGGLAALTDGAAFHVAHLPQLSALSLAGTAVSDRAVELLTYGHKVRAWARAAGSAELPPEAAAWPAPPLEHLQLAGTRVTAAGVAQLEQLPHLQFLDMRGTGIARAALAPVQRRFALQFVQAAVLSSSNAVAAAVVNQDVVLCRCGLGGGSGEAAGAAATLLAAAMGQTASTDASDSKSGRLSVTGSATVSVSPDVAKVFLSVQVSKPTVKEACDTAAKTTAAVKEAVQKVAGVEVTTDNISVRQDVKWIDGQERFQGYICENSLKLKSVSRNSSQLGDTISSALDAAISAGGNYLTVSNMMTELSPELRATATNDARRGAVADAESTASILAEAAKVKLGAIKSIVDSNFAPAPVPLAFANTAEMAMAADAGGAMAKQSTPVTIGSADVTASVSIQYAIS</sequence>
<dbReference type="InterPro" id="IPR032675">
    <property type="entry name" value="LRR_dom_sf"/>
</dbReference>
<dbReference type="PANTHER" id="PTHR34387:SF2">
    <property type="entry name" value="SLR1258 PROTEIN"/>
    <property type="match status" value="1"/>
</dbReference>
<organism evidence="2 3">
    <name type="scientific">Chlorella sorokiniana</name>
    <name type="common">Freshwater green alga</name>
    <dbReference type="NCBI Taxonomy" id="3076"/>
    <lineage>
        <taxon>Eukaryota</taxon>
        <taxon>Viridiplantae</taxon>
        <taxon>Chlorophyta</taxon>
        <taxon>core chlorophytes</taxon>
        <taxon>Trebouxiophyceae</taxon>
        <taxon>Chlorellales</taxon>
        <taxon>Chlorellaceae</taxon>
        <taxon>Chlorella clade</taxon>
        <taxon>Chlorella</taxon>
    </lineage>
</organism>
<dbReference type="Proteomes" id="UP000239899">
    <property type="component" value="Unassembled WGS sequence"/>
</dbReference>
<keyword evidence="3" id="KW-1185">Reference proteome</keyword>
<evidence type="ECO:0000313" key="3">
    <source>
        <dbReference type="Proteomes" id="UP000239899"/>
    </source>
</evidence>
<dbReference type="PANTHER" id="PTHR34387">
    <property type="entry name" value="SLR1258 PROTEIN"/>
    <property type="match status" value="1"/>
</dbReference>
<comment type="subcellular location">
    <subcellularLocation>
        <location evidence="1">Cytoplasm</location>
        <location evidence="1">Cytoskeleton</location>
        <location evidence="1">Cilium axoneme</location>
    </subcellularLocation>
</comment>
<gene>
    <name evidence="2" type="ORF">C2E21_8428</name>
</gene>
<evidence type="ECO:0000313" key="2">
    <source>
        <dbReference type="EMBL" id="PRW21051.1"/>
    </source>
</evidence>
<dbReference type="Gene3D" id="3.30.70.2970">
    <property type="entry name" value="Protein of unknown function (DUF541), domain 2"/>
    <property type="match status" value="1"/>
</dbReference>
<evidence type="ECO:0008006" key="4">
    <source>
        <dbReference type="Google" id="ProtNLM"/>
    </source>
</evidence>